<comment type="caution">
    <text evidence="7">The sequence shown here is derived from an EMBL/GenBank/DDBJ whole genome shotgun (WGS) entry which is preliminary data.</text>
</comment>
<dbReference type="Proteomes" id="UP000562124">
    <property type="component" value="Unassembled WGS sequence"/>
</dbReference>
<dbReference type="EMBL" id="JABCJJ010000012">
    <property type="protein sequence ID" value="NMR20399.1"/>
    <property type="molecule type" value="Genomic_DNA"/>
</dbReference>
<feature type="transmembrane region" description="Helical" evidence="5">
    <location>
        <begin position="132"/>
        <end position="158"/>
    </location>
</feature>
<evidence type="ECO:0000313" key="7">
    <source>
        <dbReference type="EMBL" id="NMR20399.1"/>
    </source>
</evidence>
<evidence type="ECO:0000256" key="5">
    <source>
        <dbReference type="SAM" id="Phobius"/>
    </source>
</evidence>
<dbReference type="PANTHER" id="PTHR43027:SF2">
    <property type="entry name" value="TRANSPORT PERMEASE PROTEIN"/>
    <property type="match status" value="1"/>
</dbReference>
<feature type="transmembrane region" description="Helical" evidence="5">
    <location>
        <begin position="45"/>
        <end position="65"/>
    </location>
</feature>
<dbReference type="InterPro" id="IPR013525">
    <property type="entry name" value="ABC2_TM"/>
</dbReference>
<name>A0A7Y0QHZ4_CELFI</name>
<feature type="transmembrane region" description="Helical" evidence="5">
    <location>
        <begin position="85"/>
        <end position="111"/>
    </location>
</feature>
<evidence type="ECO:0000256" key="1">
    <source>
        <dbReference type="ARBA" id="ARBA00004141"/>
    </source>
</evidence>
<evidence type="ECO:0000313" key="8">
    <source>
        <dbReference type="Proteomes" id="UP000562124"/>
    </source>
</evidence>
<dbReference type="InterPro" id="IPR052902">
    <property type="entry name" value="ABC-2_transporter"/>
</dbReference>
<dbReference type="AlphaFoldDB" id="A0A7Y0QHZ4"/>
<feature type="transmembrane region" description="Helical" evidence="5">
    <location>
        <begin position="200"/>
        <end position="219"/>
    </location>
</feature>
<keyword evidence="3 5" id="KW-1133">Transmembrane helix</keyword>
<reference evidence="7 8" key="1">
    <citation type="submission" date="2020-04" db="EMBL/GenBank/DDBJ databases">
        <title>Sequencing and Assembly of C. fimi.</title>
        <authorList>
            <person name="Ramsey A.R."/>
        </authorList>
    </citation>
    <scope>NUCLEOTIDE SEQUENCE [LARGE SCALE GENOMIC DNA]</scope>
    <source>
        <strain evidence="7 8">SB</strain>
    </source>
</reference>
<keyword evidence="8" id="KW-1185">Reference proteome</keyword>
<evidence type="ECO:0000259" key="6">
    <source>
        <dbReference type="Pfam" id="PF01061"/>
    </source>
</evidence>
<dbReference type="Pfam" id="PF01061">
    <property type="entry name" value="ABC2_membrane"/>
    <property type="match status" value="1"/>
</dbReference>
<keyword evidence="4 5" id="KW-0472">Membrane</keyword>
<feature type="domain" description="ABC-2 type transporter transmembrane" evidence="6">
    <location>
        <begin position="27"/>
        <end position="239"/>
    </location>
</feature>
<organism evidence="7 8">
    <name type="scientific">Cellulomonas fimi</name>
    <dbReference type="NCBI Taxonomy" id="1708"/>
    <lineage>
        <taxon>Bacteria</taxon>
        <taxon>Bacillati</taxon>
        <taxon>Actinomycetota</taxon>
        <taxon>Actinomycetes</taxon>
        <taxon>Micrococcales</taxon>
        <taxon>Cellulomonadaceae</taxon>
        <taxon>Cellulomonas</taxon>
    </lineage>
</organism>
<comment type="subcellular location">
    <subcellularLocation>
        <location evidence="1">Membrane</location>
        <topology evidence="1">Multi-pass membrane protein</topology>
    </subcellularLocation>
</comment>
<keyword evidence="2 5" id="KW-0812">Transmembrane</keyword>
<sequence length="286" mass="29589">MTTVPAPTARPLAAGRPAARATRAARVLALVRAEMLLLLRNRTTLLSAVVLTPVGSVFLAGNILVPPDGGAPTGGGVATGSDPALGSAVLIMLLMFALTIVVYANITTTLVSRREELVLKRLLSGQPSRAEIIVACASPAVLVLVVELLLGAVALAVWFDPVRLRDAGSLLLGVVGGVVLFVLLAVASSGLTRTVESAQLTTMPIILVAIMLSGAVVPLEALPDVVGRVAAWTPMHPVVALTQHGLGVTEAAGGWSDLAQPLAALALWLAIAAFGALRWMRWEPRR</sequence>
<evidence type="ECO:0000256" key="2">
    <source>
        <dbReference type="ARBA" id="ARBA00022692"/>
    </source>
</evidence>
<protein>
    <submittedName>
        <fullName evidence="7">ABC transporter permease</fullName>
    </submittedName>
</protein>
<dbReference type="PANTHER" id="PTHR43027">
    <property type="entry name" value="DOXORUBICIN RESISTANCE ABC TRANSPORTER PERMEASE PROTEIN DRRC-RELATED"/>
    <property type="match status" value="1"/>
</dbReference>
<dbReference type="GO" id="GO:0016020">
    <property type="term" value="C:membrane"/>
    <property type="evidence" value="ECO:0007669"/>
    <property type="project" value="UniProtKB-SubCell"/>
</dbReference>
<feature type="transmembrane region" description="Helical" evidence="5">
    <location>
        <begin position="170"/>
        <end position="188"/>
    </location>
</feature>
<accession>A0A7Y0QHZ4</accession>
<proteinExistence type="predicted"/>
<evidence type="ECO:0000256" key="3">
    <source>
        <dbReference type="ARBA" id="ARBA00022989"/>
    </source>
</evidence>
<feature type="transmembrane region" description="Helical" evidence="5">
    <location>
        <begin position="262"/>
        <end position="280"/>
    </location>
</feature>
<dbReference type="GO" id="GO:0140359">
    <property type="term" value="F:ABC-type transporter activity"/>
    <property type="evidence" value="ECO:0007669"/>
    <property type="project" value="InterPro"/>
</dbReference>
<evidence type="ECO:0000256" key="4">
    <source>
        <dbReference type="ARBA" id="ARBA00023136"/>
    </source>
</evidence>
<dbReference type="RefSeq" id="WP_169324781.1">
    <property type="nucleotide sequence ID" value="NZ_JABCJJ010000012.1"/>
</dbReference>
<gene>
    <name evidence="7" type="ORF">HIR71_09250</name>
</gene>